<dbReference type="InterPro" id="IPR037069">
    <property type="entry name" value="AcylCoA_DH/ox_N_sf"/>
</dbReference>
<evidence type="ECO:0000313" key="11">
    <source>
        <dbReference type="Proteomes" id="UP001589867"/>
    </source>
</evidence>
<dbReference type="Gene3D" id="1.10.540.10">
    <property type="entry name" value="Acyl-CoA dehydrogenase/oxidase, N-terminal domain"/>
    <property type="match status" value="1"/>
</dbReference>
<gene>
    <name evidence="10" type="ORF">ACFFIA_37940</name>
</gene>
<comment type="similarity">
    <text evidence="2 6">Belongs to the acyl-CoA dehydrogenase family.</text>
</comment>
<dbReference type="PANTHER" id="PTHR43292">
    <property type="entry name" value="ACYL-COA DEHYDROGENASE"/>
    <property type="match status" value="1"/>
</dbReference>
<keyword evidence="3 6" id="KW-0285">Flavoprotein</keyword>
<dbReference type="Gene3D" id="2.40.110.10">
    <property type="entry name" value="Butyryl-CoA Dehydrogenase, subunit A, domain 2"/>
    <property type="match status" value="1"/>
</dbReference>
<dbReference type="Pfam" id="PF02771">
    <property type="entry name" value="Acyl-CoA_dh_N"/>
    <property type="match status" value="1"/>
</dbReference>
<comment type="cofactor">
    <cofactor evidence="1 6">
        <name>FAD</name>
        <dbReference type="ChEBI" id="CHEBI:57692"/>
    </cofactor>
</comment>
<keyword evidence="4 6" id="KW-0274">FAD</keyword>
<evidence type="ECO:0000259" key="9">
    <source>
        <dbReference type="Pfam" id="PF02771"/>
    </source>
</evidence>
<evidence type="ECO:0000256" key="5">
    <source>
        <dbReference type="ARBA" id="ARBA00023002"/>
    </source>
</evidence>
<dbReference type="EMBL" id="JBHLUH010000083">
    <property type="protein sequence ID" value="MFC0533402.1"/>
    <property type="molecule type" value="Genomic_DNA"/>
</dbReference>
<dbReference type="SUPFAM" id="SSF47203">
    <property type="entry name" value="Acyl-CoA dehydrogenase C-terminal domain-like"/>
    <property type="match status" value="1"/>
</dbReference>
<evidence type="ECO:0000256" key="6">
    <source>
        <dbReference type="RuleBase" id="RU362125"/>
    </source>
</evidence>
<dbReference type="Gene3D" id="1.20.140.10">
    <property type="entry name" value="Butyryl-CoA Dehydrogenase, subunit A, domain 3"/>
    <property type="match status" value="1"/>
</dbReference>
<reference evidence="10 11" key="1">
    <citation type="submission" date="2024-09" db="EMBL/GenBank/DDBJ databases">
        <authorList>
            <person name="Sun Q."/>
            <person name="Mori K."/>
        </authorList>
    </citation>
    <scope>NUCLEOTIDE SEQUENCE [LARGE SCALE GENOMIC DNA]</scope>
    <source>
        <strain evidence="10 11">TBRC 3947</strain>
    </source>
</reference>
<dbReference type="InterPro" id="IPR052161">
    <property type="entry name" value="Mycobact_Acyl-CoA_DH"/>
</dbReference>
<evidence type="ECO:0000256" key="4">
    <source>
        <dbReference type="ARBA" id="ARBA00022827"/>
    </source>
</evidence>
<evidence type="ECO:0000256" key="3">
    <source>
        <dbReference type="ARBA" id="ARBA00022630"/>
    </source>
</evidence>
<keyword evidence="11" id="KW-1185">Reference proteome</keyword>
<dbReference type="InterPro" id="IPR036250">
    <property type="entry name" value="AcylCo_DH-like_C"/>
</dbReference>
<dbReference type="RefSeq" id="WP_377260960.1">
    <property type="nucleotide sequence ID" value="NZ_JBHLUH010000083.1"/>
</dbReference>
<keyword evidence="5 6" id="KW-0560">Oxidoreductase</keyword>
<dbReference type="Proteomes" id="UP001589867">
    <property type="component" value="Unassembled WGS sequence"/>
</dbReference>
<feature type="domain" description="Acyl-CoA dehydrogenase/oxidase C-terminal" evidence="7">
    <location>
        <begin position="232"/>
        <end position="371"/>
    </location>
</feature>
<organism evidence="10 11">
    <name type="scientific">Phytohabitans kaempferiae</name>
    <dbReference type="NCBI Taxonomy" id="1620943"/>
    <lineage>
        <taxon>Bacteria</taxon>
        <taxon>Bacillati</taxon>
        <taxon>Actinomycetota</taxon>
        <taxon>Actinomycetes</taxon>
        <taxon>Micromonosporales</taxon>
        <taxon>Micromonosporaceae</taxon>
    </lineage>
</organism>
<dbReference type="Pfam" id="PF00441">
    <property type="entry name" value="Acyl-CoA_dh_1"/>
    <property type="match status" value="1"/>
</dbReference>
<dbReference type="InterPro" id="IPR013786">
    <property type="entry name" value="AcylCoA_DH/ox_N"/>
</dbReference>
<comment type="caution">
    <text evidence="10">The sequence shown here is derived from an EMBL/GenBank/DDBJ whole genome shotgun (WGS) entry which is preliminary data.</text>
</comment>
<dbReference type="PANTHER" id="PTHR43292:SF3">
    <property type="entry name" value="ACYL-COA DEHYDROGENASE FADE29"/>
    <property type="match status" value="1"/>
</dbReference>
<feature type="domain" description="Acyl-CoA dehydrogenase/oxidase N-terminal" evidence="9">
    <location>
        <begin position="7"/>
        <end position="121"/>
    </location>
</feature>
<evidence type="ECO:0000313" key="10">
    <source>
        <dbReference type="EMBL" id="MFC0533402.1"/>
    </source>
</evidence>
<dbReference type="Pfam" id="PF02770">
    <property type="entry name" value="Acyl-CoA_dh_M"/>
    <property type="match status" value="1"/>
</dbReference>
<proteinExistence type="inferred from homology"/>
<dbReference type="InterPro" id="IPR046373">
    <property type="entry name" value="Acyl-CoA_Oxase/DH_mid-dom_sf"/>
</dbReference>
<feature type="domain" description="Acyl-CoA oxidase/dehydrogenase middle" evidence="8">
    <location>
        <begin position="125"/>
        <end position="219"/>
    </location>
</feature>
<dbReference type="InterPro" id="IPR009075">
    <property type="entry name" value="AcylCo_DH/oxidase_C"/>
</dbReference>
<evidence type="ECO:0000256" key="2">
    <source>
        <dbReference type="ARBA" id="ARBA00009347"/>
    </source>
</evidence>
<dbReference type="InterPro" id="IPR006091">
    <property type="entry name" value="Acyl-CoA_Oxase/DH_mid-dom"/>
</dbReference>
<evidence type="ECO:0000259" key="7">
    <source>
        <dbReference type="Pfam" id="PF00441"/>
    </source>
</evidence>
<sequence length="375" mass="42379">MRITLSSEEAQFRDRLREWLAVNVPTAPPPKFYTRERRDYDSAWQRRLWDGGYGALGWPREYGGGPVTVRERMIFQEELARAGAPDVGCLFIALNHAGPTLLARGTEQQKARHIEPILRGDQLWCQGFSEPEAGSDLAAIRTTGEVLADRVVVNGRKIWTSYGHLADYCELLVRTDRRAERHRGLTWLILDMRSSGLDVRPIRTLTGNPRFCEVVLDNVEVPIDNVVGEVHEGWRVAMTTLGFERGSGMLGRQVRTLRRIEELREFARENGAHDDPVLRSRIEACVRDAHVMRAMCYLSVAAPSPRDGDGSLLRVFHSELVIRITRLAMDILGEDASTVNGWTTEYLNELRSKVTAGTLDIQRNIIGERLLGLPK</sequence>
<accession>A0ABV6MG39</accession>
<dbReference type="InterPro" id="IPR009100">
    <property type="entry name" value="AcylCoA_DH/oxidase_NM_dom_sf"/>
</dbReference>
<evidence type="ECO:0000259" key="8">
    <source>
        <dbReference type="Pfam" id="PF02770"/>
    </source>
</evidence>
<evidence type="ECO:0000256" key="1">
    <source>
        <dbReference type="ARBA" id="ARBA00001974"/>
    </source>
</evidence>
<dbReference type="SUPFAM" id="SSF56645">
    <property type="entry name" value="Acyl-CoA dehydrogenase NM domain-like"/>
    <property type="match status" value="1"/>
</dbReference>
<name>A0ABV6MG39_9ACTN</name>
<protein>
    <submittedName>
        <fullName evidence="10">Acyl-CoA dehydrogenase family protein</fullName>
    </submittedName>
</protein>